<name>A0ABV7HC89_9GAMM</name>
<dbReference type="Proteomes" id="UP001595476">
    <property type="component" value="Unassembled WGS sequence"/>
</dbReference>
<dbReference type="RefSeq" id="WP_386716897.1">
    <property type="nucleotide sequence ID" value="NZ_JBHRSZ010000002.1"/>
</dbReference>
<protein>
    <submittedName>
        <fullName evidence="1">YjbH domain-containing protein</fullName>
    </submittedName>
</protein>
<proteinExistence type="predicted"/>
<evidence type="ECO:0000313" key="1">
    <source>
        <dbReference type="EMBL" id="MFC3150316.1"/>
    </source>
</evidence>
<comment type="caution">
    <text evidence="1">The sequence shown here is derived from an EMBL/GenBank/DDBJ whole genome shotgun (WGS) entry which is preliminary data.</text>
</comment>
<dbReference type="PROSITE" id="PS51257">
    <property type="entry name" value="PROKAR_LIPOPROTEIN"/>
    <property type="match status" value="1"/>
</dbReference>
<dbReference type="Pfam" id="PF06082">
    <property type="entry name" value="YjbH"/>
    <property type="match status" value="1"/>
</dbReference>
<evidence type="ECO:0000313" key="2">
    <source>
        <dbReference type="Proteomes" id="UP001595476"/>
    </source>
</evidence>
<organism evidence="1 2">
    <name type="scientific">Litoribrevibacter euphylliae</name>
    <dbReference type="NCBI Taxonomy" id="1834034"/>
    <lineage>
        <taxon>Bacteria</taxon>
        <taxon>Pseudomonadati</taxon>
        <taxon>Pseudomonadota</taxon>
        <taxon>Gammaproteobacteria</taxon>
        <taxon>Oceanospirillales</taxon>
        <taxon>Oceanospirillaceae</taxon>
        <taxon>Litoribrevibacter</taxon>
    </lineage>
</organism>
<keyword evidence="2" id="KW-1185">Reference proteome</keyword>
<sequence length="714" mass="80193">MPDAVIKGIDCKLAFWSFLLSIYSCVSVADNELMDEPVRMTHSDFGGVGLLQTPTARHSPDGNFNANFSHASPYNRTSISAQVLPWLEGTVRYTAITNRRYSRDEEFSGSQTYKDRGFDLKTRLWSEQKKIPEVSIAFYDFLGTGLFSSEFLLASKRYYDFDFSLGLAWGYAGTGGGIKNPLTFLSDRFQSRERDVGEGGDVSLGQYFSGEEIALIGGVEYAPSGSDWAFKLEIEGNDYTQESSDLDGQANNDGDFVQNYPVNLGVIYRLNDLFRVQVGWERGDTLMAGIQLGMNLGSDEAMMPKFDNLPERIFEKQGNNYRPVNEALISKGKKDQIQARLAAEKIMISAIDATNNQITVYASQKRFRDQADAVGRATRILINELPSTLSSVRYISKEGLLNTSQVDVYVEPFKEAIRDEVEGGFNKAYMRLSEAPVDYQNAEKLVDYPTFDWRIRPIFSPSFGAPEAFVLYQFWLKFTADFRFTDNLSLNNVFGVDIANNYNKLEVESDSVLPHVRSDVAKYAEEGATGIKRMQMDYIWKPSKVSYARLSSGLFETMFGGVGGEYLYKPVKSRLAIGIDANYVKQRSYQQLIEFRDYTVATGHFTLYYDAPISNILAKVSTGRYLAGDLGTTIDVSRKFKTGVVMGGWSTFTDVSSEEFGEGSFDKGIYIEFPLDLFFVESRKDSLRASWSPITRDGGQKLNLGNQLYTLVNP</sequence>
<accession>A0ABV7HC89</accession>
<dbReference type="EMBL" id="JBHRSZ010000002">
    <property type="protein sequence ID" value="MFC3150316.1"/>
    <property type="molecule type" value="Genomic_DNA"/>
</dbReference>
<gene>
    <name evidence="1" type="ORF">ACFOEK_04705</name>
</gene>
<dbReference type="InterPro" id="IPR010344">
    <property type="entry name" value="YbjH"/>
</dbReference>
<reference evidence="2" key="1">
    <citation type="journal article" date="2019" name="Int. J. Syst. Evol. Microbiol.">
        <title>The Global Catalogue of Microorganisms (GCM) 10K type strain sequencing project: providing services to taxonomists for standard genome sequencing and annotation.</title>
        <authorList>
            <consortium name="The Broad Institute Genomics Platform"/>
            <consortium name="The Broad Institute Genome Sequencing Center for Infectious Disease"/>
            <person name="Wu L."/>
            <person name="Ma J."/>
        </authorList>
    </citation>
    <scope>NUCLEOTIDE SEQUENCE [LARGE SCALE GENOMIC DNA]</scope>
    <source>
        <strain evidence="2">KCTC 52438</strain>
    </source>
</reference>